<dbReference type="InterPro" id="IPR039910">
    <property type="entry name" value="D15-like"/>
</dbReference>
<dbReference type="Proteomes" id="UP001458880">
    <property type="component" value="Unassembled WGS sequence"/>
</dbReference>
<keyword evidence="4" id="KW-0812">Transmembrane</keyword>
<gene>
    <name evidence="9" type="ORF">QE152_g6966</name>
</gene>
<dbReference type="EMBL" id="JASPKY010000049">
    <property type="protein sequence ID" value="KAK9745387.1"/>
    <property type="molecule type" value="Genomic_DNA"/>
</dbReference>
<keyword evidence="6" id="KW-0496">Mitochondrion</keyword>
<keyword evidence="3" id="KW-1134">Transmembrane beta strand</keyword>
<keyword evidence="10" id="KW-1185">Reference proteome</keyword>
<reference evidence="9 10" key="1">
    <citation type="journal article" date="2024" name="BMC Genomics">
        <title>De novo assembly and annotation of Popillia japonica's genome with initial clues to its potential as an invasive pest.</title>
        <authorList>
            <person name="Cucini C."/>
            <person name="Boschi S."/>
            <person name="Funari R."/>
            <person name="Cardaioli E."/>
            <person name="Iannotti N."/>
            <person name="Marturano G."/>
            <person name="Paoli F."/>
            <person name="Bruttini M."/>
            <person name="Carapelli A."/>
            <person name="Frati F."/>
            <person name="Nardi F."/>
        </authorList>
    </citation>
    <scope>NUCLEOTIDE SEQUENCE [LARGE SCALE GENOMIC DNA]</scope>
    <source>
        <strain evidence="9">DMR45628</strain>
    </source>
</reference>
<organism evidence="9 10">
    <name type="scientific">Popillia japonica</name>
    <name type="common">Japanese beetle</name>
    <dbReference type="NCBI Taxonomy" id="7064"/>
    <lineage>
        <taxon>Eukaryota</taxon>
        <taxon>Metazoa</taxon>
        <taxon>Ecdysozoa</taxon>
        <taxon>Arthropoda</taxon>
        <taxon>Hexapoda</taxon>
        <taxon>Insecta</taxon>
        <taxon>Pterygota</taxon>
        <taxon>Neoptera</taxon>
        <taxon>Endopterygota</taxon>
        <taxon>Coleoptera</taxon>
        <taxon>Polyphaga</taxon>
        <taxon>Scarabaeiformia</taxon>
        <taxon>Scarabaeidae</taxon>
        <taxon>Rutelinae</taxon>
        <taxon>Popillia</taxon>
    </lineage>
</organism>
<accession>A0AAW1MH36</accession>
<evidence type="ECO:0000256" key="3">
    <source>
        <dbReference type="ARBA" id="ARBA00022452"/>
    </source>
</evidence>
<protein>
    <submittedName>
        <fullName evidence="9">Omp85 superfamily domain</fullName>
    </submittedName>
</protein>
<comment type="similarity">
    <text evidence="2">Belongs to the SAM50/omp85 family.</text>
</comment>
<dbReference type="PANTHER" id="PTHR12815:SF18">
    <property type="entry name" value="SORTING AND ASSEMBLY MACHINERY COMPONENT 50 HOMOLOG"/>
    <property type="match status" value="1"/>
</dbReference>
<dbReference type="Gene3D" id="2.40.160.50">
    <property type="entry name" value="membrane protein fhac: a member of the omp85/tpsb transporter family"/>
    <property type="match status" value="1"/>
</dbReference>
<evidence type="ECO:0000259" key="8">
    <source>
        <dbReference type="Pfam" id="PF01103"/>
    </source>
</evidence>
<name>A0AAW1MH36_POPJA</name>
<dbReference type="GO" id="GO:0005741">
    <property type="term" value="C:mitochondrial outer membrane"/>
    <property type="evidence" value="ECO:0007669"/>
    <property type="project" value="UniProtKB-SubCell"/>
</dbReference>
<comment type="subcellular location">
    <subcellularLocation>
        <location evidence="1">Mitochondrion outer membrane</location>
        <topology evidence="1">Multi-pass membrane protein</topology>
    </subcellularLocation>
</comment>
<comment type="caution">
    <text evidence="9">The sequence shown here is derived from an EMBL/GenBank/DDBJ whole genome shotgun (WGS) entry which is preliminary data.</text>
</comment>
<dbReference type="Pfam" id="PF01103">
    <property type="entry name" value="Omp85"/>
    <property type="match status" value="1"/>
</dbReference>
<evidence type="ECO:0000256" key="6">
    <source>
        <dbReference type="ARBA" id="ARBA00023128"/>
    </source>
</evidence>
<keyword evidence="7" id="KW-0472">Membrane</keyword>
<feature type="domain" description="Bacterial surface antigen (D15)" evidence="8">
    <location>
        <begin position="239"/>
        <end position="550"/>
    </location>
</feature>
<dbReference type="AlphaFoldDB" id="A0AAW1MH36"/>
<evidence type="ECO:0000313" key="10">
    <source>
        <dbReference type="Proteomes" id="UP001458880"/>
    </source>
</evidence>
<evidence type="ECO:0000256" key="4">
    <source>
        <dbReference type="ARBA" id="ARBA00022692"/>
    </source>
</evidence>
<dbReference type="GO" id="GO:0033108">
    <property type="term" value="P:mitochondrial respiratory chain complex assembly"/>
    <property type="evidence" value="ECO:0007669"/>
    <property type="project" value="TreeGrafter"/>
</dbReference>
<proteinExistence type="inferred from homology"/>
<dbReference type="FunFam" id="2.40.160.50:FF:000002">
    <property type="entry name" value="sorting and assembly machinery component 50 homolog"/>
    <property type="match status" value="1"/>
</dbReference>
<evidence type="ECO:0000313" key="9">
    <source>
        <dbReference type="EMBL" id="KAK9745387.1"/>
    </source>
</evidence>
<dbReference type="PANTHER" id="PTHR12815">
    <property type="entry name" value="SORTING AND ASSEMBLY MACHINERY SAMM50 PROTEIN FAMILY MEMBER"/>
    <property type="match status" value="1"/>
</dbReference>
<evidence type="ECO:0000256" key="7">
    <source>
        <dbReference type="ARBA" id="ARBA00023136"/>
    </source>
</evidence>
<dbReference type="InterPro" id="IPR000184">
    <property type="entry name" value="Bac_surfAg_D15"/>
</dbReference>
<evidence type="ECO:0000256" key="2">
    <source>
        <dbReference type="ARBA" id="ARBA00010913"/>
    </source>
</evidence>
<dbReference type="GO" id="GO:0045040">
    <property type="term" value="P:protein insertion into mitochondrial outer membrane"/>
    <property type="evidence" value="ECO:0007669"/>
    <property type="project" value="TreeGrafter"/>
</dbReference>
<keyword evidence="5" id="KW-1000">Mitochondrion outer membrane</keyword>
<sequence length="551" mass="60750">MGTVYAKEKHKPIAGLPQPEINYDECEESKEIPLDAPVRVDYISVDGIARTHDDIVADATRDLFKSQNFRDVLFNAHKNFRDVLFNAHKARLRLQSLGCFRNVSVHIDISHGPTATPEGVEVTFYVQELKRVVGGVNTEVTFYVQELKRVVGGVNTEVGHNEGSVVVGLRAPNTFGRGERVFVEYSYGSRRSNNFTVGIMKPFAGVTFYVQELKRVVGGVNTEVGHNEGSVVVGLRAPNTFGRGERVFVEYSYGSRRSNNFTVGIMKPFAGVHEPRLTASLFQNISQFPHSGYSELEKGFAVGYDFISKWDIRHALLYRGCTRDQGVLSKASSFEVREQSGATLKSALQHILTIDRRDDRIFPSCGSLAEWTIELAGLGGDNDIYLQSNVSVAKDVTLQGTLGAGFLKGLSNDMKIGMTDKFFLGGPLDIRGFQMRGIGPRSDGNALGGDVYWSGGLHLFTPLPFRPGKGGFGDIFRTHLFLNAGNISTEKSDESLVEQLSKNIRMSTGIGIAIRLGQMARVEINYCFPLQHDQNDVVQQGIQFGIGVQFA</sequence>
<evidence type="ECO:0000256" key="5">
    <source>
        <dbReference type="ARBA" id="ARBA00022787"/>
    </source>
</evidence>
<evidence type="ECO:0000256" key="1">
    <source>
        <dbReference type="ARBA" id="ARBA00004374"/>
    </source>
</evidence>